<keyword evidence="3" id="KW-0472">Membrane</keyword>
<dbReference type="InterPro" id="IPR048254">
    <property type="entry name" value="CDP_ALCOHOL_P_TRANSF_CS"/>
</dbReference>
<dbReference type="RefSeq" id="WP_182386952.1">
    <property type="nucleotide sequence ID" value="NZ_CP059833.1"/>
</dbReference>
<sequence length="255" mass="27670">MEKLKNTVKEVPEGWAGRYRWAISALHSAQKPSPGVPAYTRWVNRRGARVVAAAGFASALTPNHITALSALLSVTGMFVLLCYEPSLWSGMVVATLLAAGYLFDSADGQLARVSGLSSKTGEWIDHVVDAFRSPAIHISTAAAILLYCPDSWWLAAIAAIYSLVTSGQFLSQILAEAFVRKAGRQQTRGGDLHSWMLLPTDPGTLCWSFVLWGFAPAFGAVYAALACIALLHSGMSLRRRYRDLRALDRAAQEES</sequence>
<reference evidence="4 5" key="1">
    <citation type="submission" date="2020-07" db="EMBL/GenBank/DDBJ databases">
        <title>non toxigenic Corynebacterium sp. nov from a clinical source.</title>
        <authorList>
            <person name="Bernier A.-M."/>
            <person name="Bernard K."/>
        </authorList>
    </citation>
    <scope>NUCLEOTIDE SEQUENCE [LARGE SCALE GENOMIC DNA]</scope>
    <source>
        <strain evidence="5">NML 93-0612</strain>
    </source>
</reference>
<name>A0A7G5FHP8_9CORY</name>
<evidence type="ECO:0000256" key="3">
    <source>
        <dbReference type="SAM" id="Phobius"/>
    </source>
</evidence>
<organism evidence="4 5">
    <name type="scientific">Corynebacterium hindlerae</name>
    <dbReference type="NCBI Taxonomy" id="699041"/>
    <lineage>
        <taxon>Bacteria</taxon>
        <taxon>Bacillati</taxon>
        <taxon>Actinomycetota</taxon>
        <taxon>Actinomycetes</taxon>
        <taxon>Mycobacteriales</taxon>
        <taxon>Corynebacteriaceae</taxon>
        <taxon>Corynebacterium</taxon>
    </lineage>
</organism>
<gene>
    <name evidence="4" type="ORF">HW450_05340</name>
</gene>
<keyword evidence="1 2" id="KW-0808">Transferase</keyword>
<feature type="transmembrane region" description="Helical" evidence="3">
    <location>
        <begin position="86"/>
        <end position="103"/>
    </location>
</feature>
<feature type="transmembrane region" description="Helical" evidence="3">
    <location>
        <begin position="50"/>
        <end position="80"/>
    </location>
</feature>
<evidence type="ECO:0000256" key="2">
    <source>
        <dbReference type="RuleBase" id="RU003750"/>
    </source>
</evidence>
<dbReference type="GO" id="GO:0016780">
    <property type="term" value="F:phosphotransferase activity, for other substituted phosphate groups"/>
    <property type="evidence" value="ECO:0007669"/>
    <property type="project" value="InterPro"/>
</dbReference>
<dbReference type="InterPro" id="IPR043130">
    <property type="entry name" value="CDP-OH_PTrfase_TM_dom"/>
</dbReference>
<dbReference type="GO" id="GO:0008654">
    <property type="term" value="P:phospholipid biosynthetic process"/>
    <property type="evidence" value="ECO:0007669"/>
    <property type="project" value="InterPro"/>
</dbReference>
<keyword evidence="3" id="KW-0812">Transmembrane</keyword>
<dbReference type="Proteomes" id="UP000515570">
    <property type="component" value="Chromosome"/>
</dbReference>
<feature type="transmembrane region" description="Helical" evidence="3">
    <location>
        <begin position="141"/>
        <end position="164"/>
    </location>
</feature>
<dbReference type="GO" id="GO:0016020">
    <property type="term" value="C:membrane"/>
    <property type="evidence" value="ECO:0007669"/>
    <property type="project" value="InterPro"/>
</dbReference>
<dbReference type="InterPro" id="IPR000462">
    <property type="entry name" value="CDP-OH_P_trans"/>
</dbReference>
<dbReference type="PROSITE" id="PS00379">
    <property type="entry name" value="CDP_ALCOHOL_P_TRANSF"/>
    <property type="match status" value="1"/>
</dbReference>
<evidence type="ECO:0000256" key="1">
    <source>
        <dbReference type="ARBA" id="ARBA00022679"/>
    </source>
</evidence>
<keyword evidence="3" id="KW-1133">Transmembrane helix</keyword>
<dbReference type="EMBL" id="CP059833">
    <property type="protein sequence ID" value="QMV86139.1"/>
    <property type="molecule type" value="Genomic_DNA"/>
</dbReference>
<proteinExistence type="inferred from homology"/>
<evidence type="ECO:0000313" key="5">
    <source>
        <dbReference type="Proteomes" id="UP000515570"/>
    </source>
</evidence>
<dbReference type="Gene3D" id="1.20.120.1760">
    <property type="match status" value="1"/>
</dbReference>
<dbReference type="AlphaFoldDB" id="A0A7G5FHP8"/>
<feature type="transmembrane region" description="Helical" evidence="3">
    <location>
        <begin position="209"/>
        <end position="231"/>
    </location>
</feature>
<dbReference type="Pfam" id="PF01066">
    <property type="entry name" value="CDP-OH_P_transf"/>
    <property type="match status" value="1"/>
</dbReference>
<evidence type="ECO:0000313" key="4">
    <source>
        <dbReference type="EMBL" id="QMV86139.1"/>
    </source>
</evidence>
<keyword evidence="5" id="KW-1185">Reference proteome</keyword>
<accession>A0A7G5FHP8</accession>
<comment type="similarity">
    <text evidence="2">Belongs to the CDP-alcohol phosphatidyltransferase class-I family.</text>
</comment>
<protein>
    <submittedName>
        <fullName evidence="4">CDP-alcohol phosphatidyltransferase family protein</fullName>
    </submittedName>
</protein>